<gene>
    <name evidence="3" type="ORF">BSZ32_03110</name>
</gene>
<organism evidence="3 4">
    <name type="scientific">Rubritalea profundi</name>
    <dbReference type="NCBI Taxonomy" id="1658618"/>
    <lineage>
        <taxon>Bacteria</taxon>
        <taxon>Pseudomonadati</taxon>
        <taxon>Verrucomicrobiota</taxon>
        <taxon>Verrucomicrobiia</taxon>
        <taxon>Verrucomicrobiales</taxon>
        <taxon>Rubritaleaceae</taxon>
        <taxon>Rubritalea</taxon>
    </lineage>
</organism>
<proteinExistence type="predicted"/>
<sequence>MNKRRSETNHFGSLHIVMILIITALLGTGGVLHAVMKNRQVVVAREIDDAQNRIEEAEETMKMVQVKIDRKLNRHMIRAELANRGSELQQIPSSVVEVVTSASIAIAQTTP</sequence>
<comment type="caution">
    <text evidence="3">The sequence shown here is derived from an EMBL/GenBank/DDBJ whole genome shotgun (WGS) entry which is preliminary data.</text>
</comment>
<keyword evidence="2" id="KW-1133">Transmembrane helix</keyword>
<keyword evidence="1" id="KW-0175">Coiled coil</keyword>
<evidence type="ECO:0000313" key="4">
    <source>
        <dbReference type="Proteomes" id="UP000239907"/>
    </source>
</evidence>
<evidence type="ECO:0000256" key="1">
    <source>
        <dbReference type="SAM" id="Coils"/>
    </source>
</evidence>
<dbReference type="Proteomes" id="UP000239907">
    <property type="component" value="Unassembled WGS sequence"/>
</dbReference>
<keyword evidence="4" id="KW-1185">Reference proteome</keyword>
<keyword evidence="2" id="KW-0812">Transmembrane</keyword>
<feature type="transmembrane region" description="Helical" evidence="2">
    <location>
        <begin position="12"/>
        <end position="35"/>
    </location>
</feature>
<dbReference type="RefSeq" id="WP_105042071.1">
    <property type="nucleotide sequence ID" value="NZ_MQWA01000001.1"/>
</dbReference>
<protein>
    <recommendedName>
        <fullName evidence="5">Cell division protein FtsL</fullName>
    </recommendedName>
</protein>
<evidence type="ECO:0000256" key="2">
    <source>
        <dbReference type="SAM" id="Phobius"/>
    </source>
</evidence>
<dbReference type="AlphaFoldDB" id="A0A2S7TZ27"/>
<evidence type="ECO:0000313" key="3">
    <source>
        <dbReference type="EMBL" id="PQJ27580.1"/>
    </source>
</evidence>
<feature type="coiled-coil region" evidence="1">
    <location>
        <begin position="40"/>
        <end position="74"/>
    </location>
</feature>
<accession>A0A2S7TZ27</accession>
<dbReference type="OrthoDB" id="9857660at2"/>
<keyword evidence="2" id="KW-0472">Membrane</keyword>
<evidence type="ECO:0008006" key="5">
    <source>
        <dbReference type="Google" id="ProtNLM"/>
    </source>
</evidence>
<reference evidence="3 4" key="1">
    <citation type="submission" date="2016-12" db="EMBL/GenBank/DDBJ databases">
        <title>Study of bacterial adaptation to deep sea.</title>
        <authorList>
            <person name="Song J."/>
            <person name="Yoshizawa S."/>
            <person name="Kogure K."/>
        </authorList>
    </citation>
    <scope>NUCLEOTIDE SEQUENCE [LARGE SCALE GENOMIC DNA]</scope>
    <source>
        <strain evidence="3 4">SAORIC-165</strain>
    </source>
</reference>
<name>A0A2S7TZ27_9BACT</name>
<dbReference type="EMBL" id="MQWA01000001">
    <property type="protein sequence ID" value="PQJ27580.1"/>
    <property type="molecule type" value="Genomic_DNA"/>
</dbReference>